<gene>
    <name evidence="2" type="ORF">VI08_05155</name>
</gene>
<feature type="compositionally biased region" description="Basic and acidic residues" evidence="1">
    <location>
        <begin position="1"/>
        <end position="11"/>
    </location>
</feature>
<feature type="region of interest" description="Disordered" evidence="1">
    <location>
        <begin position="1"/>
        <end position="89"/>
    </location>
</feature>
<reference evidence="2 3" key="1">
    <citation type="submission" date="2015-03" db="EMBL/GenBank/DDBJ databases">
        <title>Draft genome sequence of Luteibacter yeojuensis strain SU11.</title>
        <authorList>
            <person name="Sulaiman J."/>
            <person name="Priya K."/>
            <person name="Chan K.-G."/>
        </authorList>
    </citation>
    <scope>NUCLEOTIDE SEQUENCE [LARGE SCALE GENOMIC DNA]</scope>
    <source>
        <strain evidence="2 3">SU11</strain>
    </source>
</reference>
<keyword evidence="3" id="KW-1185">Reference proteome</keyword>
<name>A0A0F3KYL9_9GAMM</name>
<dbReference type="AlphaFoldDB" id="A0A0F3KYL9"/>
<dbReference type="RefSeq" id="WP_045828491.1">
    <property type="nucleotide sequence ID" value="NZ_JZRB01000009.1"/>
</dbReference>
<dbReference type="PATRIC" id="fig|345309.4.peg.4176"/>
<proteinExistence type="predicted"/>
<sequence length="235" mass="25470">MQKLTKEDRDLIAGGQHTTLLPGPNVPEPPSIPTDPDDPSGGIAGDGNGGGGGGDGAGGGGAGNGDGGSESSQDKRPKYQHKTPGGIPFTTRALLNHEQVALASEILDYAQARGIRSDYAGILVRQAFYETSLGTNFRNPTHIGIFQYGPKTWAERHNDLNINSRSDQIKAMYRDVEGYGPRYSEKHNSGEIPWHISFEYYVELKHHGGTNFTDWNSPWIAEYQAAAANLGFNEW</sequence>
<accession>A0A0F3KYL9</accession>
<evidence type="ECO:0000313" key="2">
    <source>
        <dbReference type="EMBL" id="KJV36375.1"/>
    </source>
</evidence>
<dbReference type="EMBL" id="JZRB01000009">
    <property type="protein sequence ID" value="KJV36375.1"/>
    <property type="molecule type" value="Genomic_DNA"/>
</dbReference>
<protein>
    <submittedName>
        <fullName evidence="2">Uncharacterized protein</fullName>
    </submittedName>
</protein>
<evidence type="ECO:0000313" key="3">
    <source>
        <dbReference type="Proteomes" id="UP000033651"/>
    </source>
</evidence>
<comment type="caution">
    <text evidence="2">The sequence shown here is derived from an EMBL/GenBank/DDBJ whole genome shotgun (WGS) entry which is preliminary data.</text>
</comment>
<feature type="compositionally biased region" description="Pro residues" evidence="1">
    <location>
        <begin position="24"/>
        <end position="33"/>
    </location>
</feature>
<feature type="compositionally biased region" description="Gly residues" evidence="1">
    <location>
        <begin position="42"/>
        <end position="68"/>
    </location>
</feature>
<organism evidence="2 3">
    <name type="scientific">Luteibacter yeojuensis</name>
    <dbReference type="NCBI Taxonomy" id="345309"/>
    <lineage>
        <taxon>Bacteria</taxon>
        <taxon>Pseudomonadati</taxon>
        <taxon>Pseudomonadota</taxon>
        <taxon>Gammaproteobacteria</taxon>
        <taxon>Lysobacterales</taxon>
        <taxon>Rhodanobacteraceae</taxon>
        <taxon>Luteibacter</taxon>
    </lineage>
</organism>
<dbReference type="OrthoDB" id="6064838at2"/>
<dbReference type="Proteomes" id="UP000033651">
    <property type="component" value="Unassembled WGS sequence"/>
</dbReference>
<evidence type="ECO:0000256" key="1">
    <source>
        <dbReference type="SAM" id="MobiDB-lite"/>
    </source>
</evidence>